<dbReference type="RefSeq" id="WP_003502997.1">
    <property type="nucleotide sequence ID" value="NZ_GL834315.1"/>
</dbReference>
<keyword evidence="1" id="KW-1133">Transmembrane helix</keyword>
<dbReference type="STRING" id="1512.GCA_900049235_03757"/>
<dbReference type="Proteomes" id="UP000002970">
    <property type="component" value="Unassembled WGS sequence"/>
</dbReference>
<evidence type="ECO:0000256" key="1">
    <source>
        <dbReference type="SAM" id="Phobius"/>
    </source>
</evidence>
<organism evidence="2 3">
    <name type="scientific">Clostridium symbiosum (strain WAL-14163)</name>
    <dbReference type="NCBI Taxonomy" id="742740"/>
    <lineage>
        <taxon>Bacteria</taxon>
        <taxon>Bacillati</taxon>
        <taxon>Bacillota</taxon>
        <taxon>Clostridia</taxon>
        <taxon>Lachnospirales</taxon>
        <taxon>Lachnospiraceae</taxon>
        <taxon>Otoolea</taxon>
    </lineage>
</organism>
<comment type="caution">
    <text evidence="2">The sequence shown here is derived from an EMBL/GenBank/DDBJ whole genome shotgun (WGS) entry which is preliminary data.</text>
</comment>
<protein>
    <submittedName>
        <fullName evidence="2">Uncharacterized protein</fullName>
    </submittedName>
</protein>
<name>E7GRD8_CLOS6</name>
<keyword evidence="1" id="KW-0812">Transmembrane</keyword>
<evidence type="ECO:0000313" key="3">
    <source>
        <dbReference type="Proteomes" id="UP000002970"/>
    </source>
</evidence>
<evidence type="ECO:0000313" key="2">
    <source>
        <dbReference type="EMBL" id="EGA92594.1"/>
    </source>
</evidence>
<accession>E7GRD8</accession>
<feature type="transmembrane region" description="Helical" evidence="1">
    <location>
        <begin position="85"/>
        <end position="108"/>
    </location>
</feature>
<sequence length="126" mass="14465">MIDKKSYKLLKALYTADYLSYEQIDAITSTLTPPNGLNNVALYLANRGLILRHYIDSDDKGMPIYDGYVISADGRAYIEEQRSRYLMFVIPYGITTFIALLSLFTSIATNWNEIHHFLTTIAQMFH</sequence>
<keyword evidence="1" id="KW-0472">Membrane</keyword>
<keyword evidence="3" id="KW-1185">Reference proteome</keyword>
<proteinExistence type="predicted"/>
<dbReference type="HOGENOM" id="CLU_1977734_0_0_9"/>
<dbReference type="AlphaFoldDB" id="E7GRD8"/>
<gene>
    <name evidence="2" type="ORF">HMPREF9474_03483</name>
</gene>
<dbReference type="EMBL" id="ADLQ01000078">
    <property type="protein sequence ID" value="EGA92594.1"/>
    <property type="molecule type" value="Genomic_DNA"/>
</dbReference>
<dbReference type="eggNOG" id="ENOG502ZXVQ">
    <property type="taxonomic scope" value="Bacteria"/>
</dbReference>
<reference evidence="2 3" key="1">
    <citation type="submission" date="2010-12" db="EMBL/GenBank/DDBJ databases">
        <title>The Genome Sequence of Clostridium symbiosum strain WAL-14163.</title>
        <authorList>
            <person name="Earl A."/>
            <person name="Ward D."/>
            <person name="Feldgarden M."/>
            <person name="Gevers D."/>
            <person name="Finegold S.M."/>
            <person name="Summanen P.H."/>
            <person name="Molitoris D.R."/>
            <person name="Vaisanen M.L."/>
            <person name="Daigneault M."/>
            <person name="Young S.K."/>
            <person name="Zeng Q."/>
            <person name="Gargeya S."/>
            <person name="Fitzgerald M."/>
            <person name="Haas B."/>
            <person name="Abouelleil A."/>
            <person name="Alvarado L."/>
            <person name="Arachchi H.M."/>
            <person name="Berlin A."/>
            <person name="Brown A."/>
            <person name="Chapman S.B."/>
            <person name="Chen Z."/>
            <person name="Dunbar C."/>
            <person name="Freedman E."/>
            <person name="Gearin G."/>
            <person name="Gellesch M."/>
            <person name="Goldberg J."/>
            <person name="Griggs A."/>
            <person name="Gujja S."/>
            <person name="Heilman E."/>
            <person name="Heiman D."/>
            <person name="Howarth C."/>
            <person name="Larson L."/>
            <person name="Lui A."/>
            <person name="MacDonald P.J.P."/>
            <person name="Mehta T."/>
            <person name="Montmayeur A."/>
            <person name="Murphy C."/>
            <person name="Neiman D."/>
            <person name="Pearson M."/>
            <person name="Priest M."/>
            <person name="Roberts A."/>
            <person name="Saif S."/>
            <person name="Shea T."/>
            <person name="Shenoy N."/>
            <person name="Sisk P."/>
            <person name="Stolte C."/>
            <person name="Sykes S."/>
            <person name="White J."/>
            <person name="Yandava C."/>
            <person name="Nusbaum C."/>
            <person name="Birren B."/>
        </authorList>
    </citation>
    <scope>NUCLEOTIDE SEQUENCE [LARGE SCALE GENOMIC DNA]</scope>
    <source>
        <strain evidence="2 3">WAL-14163</strain>
    </source>
</reference>